<sequence length="191" mass="21723">MQLTVCCYLGKKVKIKPGYKYPRIVLSDKDNEQLDRLLNLGLYCAHELLFRRAHKSAGCYTLTGSSNDISESDVDTGDLSDEDDDKLKKDILTGGSLESRYYMFADQVEKLVVESKNLDAISRALLSGKRGNDQGSERLFHQEVLMKCEAFLKQLNGGFSVDDSLLYSKMSYRRLFLFVEFPKTIFFFHGG</sequence>
<reference evidence="1" key="1">
    <citation type="submission" date="2023-04" db="EMBL/GenBank/DDBJ databases">
        <title>Ambrosiozyma monospora NBRC 1965.</title>
        <authorList>
            <person name="Ichikawa N."/>
            <person name="Sato H."/>
            <person name="Tonouchi N."/>
        </authorList>
    </citation>
    <scope>NUCLEOTIDE SEQUENCE</scope>
    <source>
        <strain evidence="1">NBRC 1965</strain>
    </source>
</reference>
<accession>A0A9W6Z2F2</accession>
<dbReference type="Proteomes" id="UP001165063">
    <property type="component" value="Unassembled WGS sequence"/>
</dbReference>
<dbReference type="EMBL" id="BSXU01004717">
    <property type="protein sequence ID" value="GMG46930.1"/>
    <property type="molecule type" value="Genomic_DNA"/>
</dbReference>
<dbReference type="AlphaFoldDB" id="A0A9W6Z2F2"/>
<organism evidence="1 2">
    <name type="scientific">Ambrosiozyma monospora</name>
    <name type="common">Yeast</name>
    <name type="synonym">Endomycopsis monosporus</name>
    <dbReference type="NCBI Taxonomy" id="43982"/>
    <lineage>
        <taxon>Eukaryota</taxon>
        <taxon>Fungi</taxon>
        <taxon>Dikarya</taxon>
        <taxon>Ascomycota</taxon>
        <taxon>Saccharomycotina</taxon>
        <taxon>Pichiomycetes</taxon>
        <taxon>Pichiales</taxon>
        <taxon>Pichiaceae</taxon>
        <taxon>Ambrosiozyma</taxon>
    </lineage>
</organism>
<gene>
    <name evidence="1" type="ORF">Amon01_000692200</name>
</gene>
<comment type="caution">
    <text evidence="1">The sequence shown here is derived from an EMBL/GenBank/DDBJ whole genome shotgun (WGS) entry which is preliminary data.</text>
</comment>
<name>A0A9W6Z2F2_AMBMO</name>
<keyword evidence="2" id="KW-1185">Reference proteome</keyword>
<evidence type="ECO:0000313" key="1">
    <source>
        <dbReference type="EMBL" id="GMG46930.1"/>
    </source>
</evidence>
<protein>
    <submittedName>
        <fullName evidence="1">Unnamed protein product</fullName>
    </submittedName>
</protein>
<evidence type="ECO:0000313" key="2">
    <source>
        <dbReference type="Proteomes" id="UP001165063"/>
    </source>
</evidence>
<proteinExistence type="predicted"/>